<organism evidence="6 7">
    <name type="scientific">Hyphomonas jannaschiana VP2</name>
    <dbReference type="NCBI Taxonomy" id="1280952"/>
    <lineage>
        <taxon>Bacteria</taxon>
        <taxon>Pseudomonadati</taxon>
        <taxon>Pseudomonadota</taxon>
        <taxon>Alphaproteobacteria</taxon>
        <taxon>Hyphomonadales</taxon>
        <taxon>Hyphomonadaceae</taxon>
        <taxon>Hyphomonas</taxon>
    </lineage>
</organism>
<keyword evidence="2 4" id="KW-0238">DNA-binding</keyword>
<dbReference type="EMBL" id="ARYJ01000001">
    <property type="protein sequence ID" value="KCZ91371.1"/>
    <property type="molecule type" value="Genomic_DNA"/>
</dbReference>
<evidence type="ECO:0000256" key="4">
    <source>
        <dbReference type="PROSITE-ProRule" id="PRU00335"/>
    </source>
</evidence>
<comment type="caution">
    <text evidence="6">The sequence shown here is derived from an EMBL/GenBank/DDBJ whole genome shotgun (WGS) entry which is preliminary data.</text>
</comment>
<evidence type="ECO:0000259" key="5">
    <source>
        <dbReference type="PROSITE" id="PS50977"/>
    </source>
</evidence>
<protein>
    <submittedName>
        <fullName evidence="6">TetR family transcriptional regulator</fullName>
    </submittedName>
</protein>
<dbReference type="PATRIC" id="fig|1280952.3.peg.504"/>
<evidence type="ECO:0000256" key="1">
    <source>
        <dbReference type="ARBA" id="ARBA00023015"/>
    </source>
</evidence>
<dbReference type="PRINTS" id="PR00455">
    <property type="entry name" value="HTHTETR"/>
</dbReference>
<keyword evidence="3" id="KW-0804">Transcription</keyword>
<dbReference type="OrthoDB" id="9805134at2"/>
<evidence type="ECO:0000313" key="6">
    <source>
        <dbReference type="EMBL" id="KCZ91371.1"/>
    </source>
</evidence>
<name>A0A059FLF5_9PROT</name>
<dbReference type="GO" id="GO:0003700">
    <property type="term" value="F:DNA-binding transcription factor activity"/>
    <property type="evidence" value="ECO:0007669"/>
    <property type="project" value="TreeGrafter"/>
</dbReference>
<sequence length="196" mass="21702">MSSPNPDTRQRILQATADLLSEGGGTGVRMSDIAKRAGISRQAVYLHFANRADLLIATTFYVDELKDTAARLAPSRAAETGRERLDAFVEAWAGYLPEIYPIGRALIDMSPTDEEARSAWAQRMQDMREGCEAAISALKRDGDLAPGLPASQATDLLWTLLLLPNWEHLTRTCGWSQKQYLKHITATARRLFVIDA</sequence>
<dbReference type="AlphaFoldDB" id="A0A059FLF5"/>
<dbReference type="eggNOG" id="COG1309">
    <property type="taxonomic scope" value="Bacteria"/>
</dbReference>
<proteinExistence type="predicted"/>
<evidence type="ECO:0000313" key="7">
    <source>
        <dbReference type="Proteomes" id="UP000024816"/>
    </source>
</evidence>
<dbReference type="InterPro" id="IPR001647">
    <property type="entry name" value="HTH_TetR"/>
</dbReference>
<evidence type="ECO:0000256" key="2">
    <source>
        <dbReference type="ARBA" id="ARBA00023125"/>
    </source>
</evidence>
<dbReference type="PANTHER" id="PTHR30055:SF234">
    <property type="entry name" value="HTH-TYPE TRANSCRIPTIONAL REGULATOR BETI"/>
    <property type="match status" value="1"/>
</dbReference>
<feature type="domain" description="HTH tetR-type" evidence="5">
    <location>
        <begin position="6"/>
        <end position="66"/>
    </location>
</feature>
<dbReference type="Proteomes" id="UP000024816">
    <property type="component" value="Unassembled WGS sequence"/>
</dbReference>
<dbReference type="RefSeq" id="WP_035577674.1">
    <property type="nucleotide sequence ID" value="NZ_ARYJ01000001.1"/>
</dbReference>
<dbReference type="InterPro" id="IPR050109">
    <property type="entry name" value="HTH-type_TetR-like_transc_reg"/>
</dbReference>
<dbReference type="SUPFAM" id="SSF46689">
    <property type="entry name" value="Homeodomain-like"/>
    <property type="match status" value="1"/>
</dbReference>
<gene>
    <name evidence="6" type="ORF">HJA_02495</name>
</gene>
<dbReference type="InterPro" id="IPR009057">
    <property type="entry name" value="Homeodomain-like_sf"/>
</dbReference>
<dbReference type="Gene3D" id="1.10.357.10">
    <property type="entry name" value="Tetracycline Repressor, domain 2"/>
    <property type="match status" value="1"/>
</dbReference>
<dbReference type="SUPFAM" id="SSF48498">
    <property type="entry name" value="Tetracyclin repressor-like, C-terminal domain"/>
    <property type="match status" value="1"/>
</dbReference>
<dbReference type="GO" id="GO:0000976">
    <property type="term" value="F:transcription cis-regulatory region binding"/>
    <property type="evidence" value="ECO:0007669"/>
    <property type="project" value="TreeGrafter"/>
</dbReference>
<dbReference type="InterPro" id="IPR036271">
    <property type="entry name" value="Tet_transcr_reg_TetR-rel_C_sf"/>
</dbReference>
<accession>A0A059FLF5</accession>
<keyword evidence="7" id="KW-1185">Reference proteome</keyword>
<dbReference type="PANTHER" id="PTHR30055">
    <property type="entry name" value="HTH-TYPE TRANSCRIPTIONAL REGULATOR RUTR"/>
    <property type="match status" value="1"/>
</dbReference>
<dbReference type="STRING" id="1280952.HJA_02495"/>
<evidence type="ECO:0000256" key="3">
    <source>
        <dbReference type="ARBA" id="ARBA00023163"/>
    </source>
</evidence>
<dbReference type="PROSITE" id="PS50977">
    <property type="entry name" value="HTH_TETR_2"/>
    <property type="match status" value="1"/>
</dbReference>
<feature type="DNA-binding region" description="H-T-H motif" evidence="4">
    <location>
        <begin position="29"/>
        <end position="48"/>
    </location>
</feature>
<keyword evidence="1" id="KW-0805">Transcription regulation</keyword>
<dbReference type="Pfam" id="PF00440">
    <property type="entry name" value="TetR_N"/>
    <property type="match status" value="1"/>
</dbReference>
<reference evidence="6 7" key="1">
    <citation type="journal article" date="2014" name="Antonie Van Leeuwenhoek">
        <title>Hyphomonas beringensis sp. nov. and Hyphomonas chukchiensis sp. nov., isolated from surface seawater of the Bering Sea and Chukchi Sea.</title>
        <authorList>
            <person name="Li C."/>
            <person name="Lai Q."/>
            <person name="Li G."/>
            <person name="Dong C."/>
            <person name="Wang J."/>
            <person name="Liao Y."/>
            <person name="Shao Z."/>
        </authorList>
    </citation>
    <scope>NUCLEOTIDE SEQUENCE [LARGE SCALE GENOMIC DNA]</scope>
    <source>
        <strain evidence="6 7">VP2</strain>
    </source>
</reference>